<organism evidence="1 2">
    <name type="scientific">Chryseobacterium zhengzhouense</name>
    <dbReference type="NCBI Taxonomy" id="1636086"/>
    <lineage>
        <taxon>Bacteria</taxon>
        <taxon>Pseudomonadati</taxon>
        <taxon>Bacteroidota</taxon>
        <taxon>Flavobacteriia</taxon>
        <taxon>Flavobacteriales</taxon>
        <taxon>Weeksellaceae</taxon>
        <taxon>Chryseobacterium group</taxon>
        <taxon>Chryseobacterium</taxon>
    </lineage>
</organism>
<dbReference type="EMBL" id="JBHTCR010000017">
    <property type="protein sequence ID" value="MFC7348929.1"/>
    <property type="molecule type" value="Genomic_DNA"/>
</dbReference>
<gene>
    <name evidence="1" type="ORF">ACFQO9_19600</name>
</gene>
<protein>
    <recommendedName>
        <fullName evidence="3">Addiction module antitoxin</fullName>
    </recommendedName>
</protein>
<accession>A0ABW2M245</accession>
<sequence length="83" mass="9697">MTTTEQSIYKEITDKLKDAPKNVLERVLGYVDGVLDIKDNQYLHELKMQIREDYTEYRSGKSALIDIEEAEKNIENSISRDED</sequence>
<comment type="caution">
    <text evidence="1">The sequence shown here is derived from an EMBL/GenBank/DDBJ whole genome shotgun (WGS) entry which is preliminary data.</text>
</comment>
<reference evidence="2" key="1">
    <citation type="journal article" date="2019" name="Int. J. Syst. Evol. Microbiol.">
        <title>The Global Catalogue of Microorganisms (GCM) 10K type strain sequencing project: providing services to taxonomists for standard genome sequencing and annotation.</title>
        <authorList>
            <consortium name="The Broad Institute Genomics Platform"/>
            <consortium name="The Broad Institute Genome Sequencing Center for Infectious Disease"/>
            <person name="Wu L."/>
            <person name="Ma J."/>
        </authorList>
    </citation>
    <scope>NUCLEOTIDE SEQUENCE [LARGE SCALE GENOMIC DNA]</scope>
    <source>
        <strain evidence="2">CCUG 54781</strain>
    </source>
</reference>
<keyword evidence="2" id="KW-1185">Reference proteome</keyword>
<name>A0ABW2M245_9FLAO</name>
<evidence type="ECO:0008006" key="3">
    <source>
        <dbReference type="Google" id="ProtNLM"/>
    </source>
</evidence>
<proteinExistence type="predicted"/>
<evidence type="ECO:0000313" key="2">
    <source>
        <dbReference type="Proteomes" id="UP001596550"/>
    </source>
</evidence>
<evidence type="ECO:0000313" key="1">
    <source>
        <dbReference type="EMBL" id="MFC7348929.1"/>
    </source>
</evidence>
<dbReference type="RefSeq" id="WP_378183593.1">
    <property type="nucleotide sequence ID" value="NZ_JBHTCR010000017.1"/>
</dbReference>
<dbReference type="Proteomes" id="UP001596550">
    <property type="component" value="Unassembled WGS sequence"/>
</dbReference>